<dbReference type="InterPro" id="IPR000962">
    <property type="entry name" value="Znf_DskA_TraR"/>
</dbReference>
<dbReference type="InterPro" id="IPR020458">
    <property type="entry name" value="Znf_DskA_TraR_CS"/>
</dbReference>
<feature type="zinc finger region" description="dksA C4-type" evidence="4">
    <location>
        <begin position="103"/>
        <end position="127"/>
    </location>
</feature>
<name>A0A6M1SNH0_9BACT</name>
<dbReference type="EMBL" id="JAALLT010000003">
    <property type="protein sequence ID" value="NGP76911.1"/>
    <property type="molecule type" value="Genomic_DNA"/>
</dbReference>
<keyword evidence="2" id="KW-0863">Zinc-finger</keyword>
<protein>
    <recommendedName>
        <fullName evidence="6">Zinc finger DksA/TraR C4-type domain-containing protein</fullName>
    </recommendedName>
</protein>
<organism evidence="7 8">
    <name type="scientific">Halalkalibaculum roseum</name>
    <dbReference type="NCBI Taxonomy" id="2709311"/>
    <lineage>
        <taxon>Bacteria</taxon>
        <taxon>Pseudomonadati</taxon>
        <taxon>Balneolota</taxon>
        <taxon>Balneolia</taxon>
        <taxon>Balneolales</taxon>
        <taxon>Balneolaceae</taxon>
        <taxon>Halalkalibaculum</taxon>
    </lineage>
</organism>
<dbReference type="PROSITE" id="PS51128">
    <property type="entry name" value="ZF_DKSA_2"/>
    <property type="match status" value="1"/>
</dbReference>
<dbReference type="SUPFAM" id="SSF57716">
    <property type="entry name" value="Glucocorticoid receptor-like (DNA-binding domain)"/>
    <property type="match status" value="1"/>
</dbReference>
<evidence type="ECO:0000256" key="5">
    <source>
        <dbReference type="SAM" id="MobiDB-lite"/>
    </source>
</evidence>
<comment type="caution">
    <text evidence="7">The sequence shown here is derived from an EMBL/GenBank/DDBJ whole genome shotgun (WGS) entry which is preliminary data.</text>
</comment>
<dbReference type="PROSITE" id="PS01102">
    <property type="entry name" value="ZF_DKSA_1"/>
    <property type="match status" value="1"/>
</dbReference>
<evidence type="ECO:0000256" key="4">
    <source>
        <dbReference type="PROSITE-ProRule" id="PRU00510"/>
    </source>
</evidence>
<evidence type="ECO:0000259" key="6">
    <source>
        <dbReference type="Pfam" id="PF01258"/>
    </source>
</evidence>
<proteinExistence type="predicted"/>
<dbReference type="Proteomes" id="UP000473278">
    <property type="component" value="Unassembled WGS sequence"/>
</dbReference>
<dbReference type="GO" id="GO:0008270">
    <property type="term" value="F:zinc ion binding"/>
    <property type="evidence" value="ECO:0007669"/>
    <property type="project" value="UniProtKB-KW"/>
</dbReference>
<accession>A0A6M1SNH0</accession>
<evidence type="ECO:0000256" key="1">
    <source>
        <dbReference type="ARBA" id="ARBA00022723"/>
    </source>
</evidence>
<dbReference type="InterPro" id="IPR037187">
    <property type="entry name" value="DnaK_N"/>
</dbReference>
<dbReference type="PANTHER" id="PTHR33823">
    <property type="entry name" value="RNA POLYMERASE-BINDING TRANSCRIPTION FACTOR DKSA-RELATED"/>
    <property type="match status" value="1"/>
</dbReference>
<dbReference type="SUPFAM" id="SSF109635">
    <property type="entry name" value="DnaK suppressor protein DksA, alpha-hairpin domain"/>
    <property type="match status" value="1"/>
</dbReference>
<dbReference type="RefSeq" id="WP_165141767.1">
    <property type="nucleotide sequence ID" value="NZ_JAALLT010000003.1"/>
</dbReference>
<reference evidence="7 8" key="1">
    <citation type="submission" date="2020-02" db="EMBL/GenBank/DDBJ databases">
        <title>Balneolaceae bacterium YR4-1, complete genome.</title>
        <authorList>
            <person name="Li Y."/>
            <person name="Wu S."/>
        </authorList>
    </citation>
    <scope>NUCLEOTIDE SEQUENCE [LARGE SCALE GENOMIC DNA]</scope>
    <source>
        <strain evidence="7 8">YR4-1</strain>
    </source>
</reference>
<sequence length="140" mass="16197">MANLDAPLNNSPYDEEELIHFKELLEEEKEEAEEEIQNLKESVEDLTGTQDDEYSSAAHHQGNVASEEEEKETLFKLIERNKNKIKEIKAALDRIEKGNYGICEETGQKIQKERLEAIPYARYSVEARKKDDQFQSPPKV</sequence>
<evidence type="ECO:0000256" key="2">
    <source>
        <dbReference type="ARBA" id="ARBA00022771"/>
    </source>
</evidence>
<feature type="region of interest" description="Disordered" evidence="5">
    <location>
        <begin position="29"/>
        <end position="71"/>
    </location>
</feature>
<evidence type="ECO:0000313" key="7">
    <source>
        <dbReference type="EMBL" id="NGP76911.1"/>
    </source>
</evidence>
<evidence type="ECO:0000313" key="8">
    <source>
        <dbReference type="Proteomes" id="UP000473278"/>
    </source>
</evidence>
<keyword evidence="8" id="KW-1185">Reference proteome</keyword>
<keyword evidence="1" id="KW-0479">Metal-binding</keyword>
<dbReference type="PANTHER" id="PTHR33823:SF4">
    <property type="entry name" value="GENERAL STRESS PROTEIN 16O"/>
    <property type="match status" value="1"/>
</dbReference>
<keyword evidence="3" id="KW-0862">Zinc</keyword>
<feature type="domain" description="Zinc finger DksA/TraR C4-type" evidence="6">
    <location>
        <begin position="98"/>
        <end position="130"/>
    </location>
</feature>
<dbReference type="Gene3D" id="1.20.120.910">
    <property type="entry name" value="DksA, coiled-coil domain"/>
    <property type="match status" value="1"/>
</dbReference>
<evidence type="ECO:0000256" key="3">
    <source>
        <dbReference type="ARBA" id="ARBA00022833"/>
    </source>
</evidence>
<gene>
    <name evidence="7" type="ORF">G3570_09720</name>
</gene>
<dbReference type="Pfam" id="PF01258">
    <property type="entry name" value="zf-dskA_traR"/>
    <property type="match status" value="1"/>
</dbReference>
<dbReference type="AlphaFoldDB" id="A0A6M1SNH0"/>